<dbReference type="Pfam" id="PF07695">
    <property type="entry name" value="7TMR-DISM_7TM"/>
    <property type="match status" value="1"/>
</dbReference>
<dbReference type="InterPro" id="IPR008979">
    <property type="entry name" value="Galactose-bd-like_sf"/>
</dbReference>
<accession>A0A2N0BKQ1</accession>
<organism evidence="2">
    <name type="scientific">Leptospira ellisii</name>
    <dbReference type="NCBI Taxonomy" id="2023197"/>
    <lineage>
        <taxon>Bacteria</taxon>
        <taxon>Pseudomonadati</taxon>
        <taxon>Spirochaetota</taxon>
        <taxon>Spirochaetia</taxon>
        <taxon>Leptospirales</taxon>
        <taxon>Leptospiraceae</taxon>
        <taxon>Leptospira</taxon>
    </lineage>
</organism>
<feature type="transmembrane region" description="Helical" evidence="1">
    <location>
        <begin position="427"/>
        <end position="449"/>
    </location>
</feature>
<name>A0A2N0BKQ1_9LEPT</name>
<dbReference type="InterPro" id="IPR029787">
    <property type="entry name" value="Nucleotide_cyclase"/>
</dbReference>
<dbReference type="EMBL" id="NPEF01000126">
    <property type="protein sequence ID" value="PJZ92540.1"/>
    <property type="molecule type" value="Genomic_DNA"/>
</dbReference>
<evidence type="ECO:0000313" key="2">
    <source>
        <dbReference type="EMBL" id="PJZ92540.1"/>
    </source>
</evidence>
<dbReference type="OrthoDB" id="337251at2"/>
<dbReference type="Gene3D" id="3.30.70.1230">
    <property type="entry name" value="Nucleotide cyclase"/>
    <property type="match status" value="1"/>
</dbReference>
<dbReference type="PROSITE" id="PS50125">
    <property type="entry name" value="GUANYLATE_CYCLASE_2"/>
    <property type="match status" value="1"/>
</dbReference>
<keyword evidence="1" id="KW-0812">Transmembrane</keyword>
<dbReference type="SUPFAM" id="SSF49785">
    <property type="entry name" value="Galactose-binding domain-like"/>
    <property type="match status" value="1"/>
</dbReference>
<dbReference type="InterPro" id="IPR001054">
    <property type="entry name" value="A/G_cyclase"/>
</dbReference>
<comment type="caution">
    <text evidence="2">The sequence shown here is derived from an EMBL/GenBank/DDBJ whole genome shotgun (WGS) entry which is preliminary data.</text>
</comment>
<dbReference type="SUPFAM" id="SSF55073">
    <property type="entry name" value="Nucleotide cyclase"/>
    <property type="match status" value="1"/>
</dbReference>
<gene>
    <name evidence="2" type="ORF">CH379_12640</name>
</gene>
<accession>A0A2N0B7M8</accession>
<protein>
    <submittedName>
        <fullName evidence="2">Uncharacterized protein</fullName>
    </submittedName>
</protein>
<dbReference type="GO" id="GO:0035556">
    <property type="term" value="P:intracellular signal transduction"/>
    <property type="evidence" value="ECO:0007669"/>
    <property type="project" value="InterPro"/>
</dbReference>
<feature type="transmembrane region" description="Helical" evidence="1">
    <location>
        <begin position="391"/>
        <end position="415"/>
    </location>
</feature>
<dbReference type="GO" id="GO:0006171">
    <property type="term" value="P:cAMP biosynthetic process"/>
    <property type="evidence" value="ECO:0007669"/>
    <property type="project" value="TreeGrafter"/>
</dbReference>
<dbReference type="Pfam" id="PF00211">
    <property type="entry name" value="Guanylate_cyc"/>
    <property type="match status" value="1"/>
</dbReference>
<dbReference type="InterPro" id="IPR050697">
    <property type="entry name" value="Adenylyl/Guanylyl_Cyclase_3/4"/>
</dbReference>
<dbReference type="GO" id="GO:0004016">
    <property type="term" value="F:adenylate cyclase activity"/>
    <property type="evidence" value="ECO:0007669"/>
    <property type="project" value="UniProtKB-ARBA"/>
</dbReference>
<feature type="transmembrane region" description="Helical" evidence="1">
    <location>
        <begin position="455"/>
        <end position="473"/>
    </location>
</feature>
<dbReference type="CDD" id="cd07302">
    <property type="entry name" value="CHD"/>
    <property type="match status" value="1"/>
</dbReference>
<proteinExistence type="predicted"/>
<dbReference type="SMART" id="SM00044">
    <property type="entry name" value="CYCc"/>
    <property type="match status" value="1"/>
</dbReference>
<dbReference type="InterPro" id="IPR011623">
    <property type="entry name" value="7TMR_DISM_rcpt_extracell_dom1"/>
</dbReference>
<keyword evidence="1" id="KW-0472">Membrane</keyword>
<reference evidence="2" key="1">
    <citation type="submission" date="2017-07" db="EMBL/GenBank/DDBJ databases">
        <title>Leptospira spp. isolated from tropical soils.</title>
        <authorList>
            <person name="Thibeaux R."/>
            <person name="Iraola G."/>
            <person name="Ferres I."/>
            <person name="Bierque E."/>
            <person name="Girault D."/>
            <person name="Soupe-Gilbert M.-E."/>
            <person name="Picardeau M."/>
            <person name="Goarant C."/>
        </authorList>
    </citation>
    <scope>NUCLEOTIDE SEQUENCE [LARGE SCALE GENOMIC DNA]</scope>
    <source>
        <strain evidence="2">ATI7-C-A5</strain>
    </source>
</reference>
<feature type="transmembrane region" description="Helical" evidence="1">
    <location>
        <begin position="359"/>
        <end position="379"/>
    </location>
</feature>
<feature type="transmembrane region" description="Helical" evidence="1">
    <location>
        <begin position="265"/>
        <end position="288"/>
    </location>
</feature>
<dbReference type="Gene3D" id="2.60.120.260">
    <property type="entry name" value="Galactose-binding domain-like"/>
    <property type="match status" value="1"/>
</dbReference>
<feature type="transmembrane region" description="Helical" evidence="1">
    <location>
        <begin position="327"/>
        <end position="347"/>
    </location>
</feature>
<dbReference type="PANTHER" id="PTHR43081">
    <property type="entry name" value="ADENYLATE CYCLASE, TERMINAL-DIFFERENTIATION SPECIFIC-RELATED"/>
    <property type="match status" value="1"/>
</dbReference>
<sequence length="782" mass="90477">MQSLLSETYYSLLNGESRFRISKTRRMKLIDCRGFPVKPRHLTEKTRIMNPHPRQFKERAGLIGAASSISKKSFFLLFFWSAVFLTAIPSNELSAQVELGNLRIERADRDYSMNGKWYFRPSDNAAFSASDYFHTHWNLFEAAKSWHLEGYDYDGVGWFRMNFVLSEEFRGKNVAIMIPYIENAHEFFVNGVLIGKKGKISESGNLLESDTRNDVYTIDSSVLKVGTPNSIAVRVRSAGGLGGFALTDFYIGSEENIKRRFNLHLIWASVLFGFFVFCGLYHILFYSVRKSETHYLYFGALCILAGMQTLGYRTVTYWFYNDAWLNQFLNGTGIILFSVFMILFFHTFFRSSFSTLSKLFVLLPSLIYVCFVISFLPIISEKREYFYIGLFWKNLLPLAIVNIFVSIIYGFYHTLRNLKRNKSEGKVLLVGFAILLFSLLHGFFSYMGYINQNSFMEFGFLLFLFSIAFSLSIRFSQIHSKTELLNEQLYNKNEELTKLYTSYARFVPREFLNNLGKHSILDVSLGDQIEKEMSVMFSDIRSFTELSEKMTPEENFNFINSYLKRMNPIIQSHSGYIDKYLGDGIMALFQESPENAVDAAIEMQNYLITYNQYRMKSNYASILIGIGIHYGKMILGTIGSDERMEGTVISDAVNVSSRIEGLTKIYGSKIIISEQTMYRLPDPDKYNYRLLDSITVKGKSDHLCVYEIMDGTEAAVLELKLYTKPIFEKAVLEYMKQDFQSCIEYMRRVQEIYSDDRAAHLYILRCEQAMRQGVRDAWNAPI</sequence>
<keyword evidence="1" id="KW-1133">Transmembrane helix</keyword>
<evidence type="ECO:0000256" key="1">
    <source>
        <dbReference type="SAM" id="Phobius"/>
    </source>
</evidence>
<dbReference type="AlphaFoldDB" id="A0A2N0BKQ1"/>
<dbReference type="PANTHER" id="PTHR43081:SF1">
    <property type="entry name" value="ADENYLATE CYCLASE, TERMINAL-DIFFERENTIATION SPECIFIC"/>
    <property type="match status" value="1"/>
</dbReference>
<feature type="transmembrane region" description="Helical" evidence="1">
    <location>
        <begin position="295"/>
        <end position="315"/>
    </location>
</feature>